<accession>A0ACC1CW11</accession>
<organism evidence="1 2">
    <name type="scientific">Dendrolimus kikuchii</name>
    <dbReference type="NCBI Taxonomy" id="765133"/>
    <lineage>
        <taxon>Eukaryota</taxon>
        <taxon>Metazoa</taxon>
        <taxon>Ecdysozoa</taxon>
        <taxon>Arthropoda</taxon>
        <taxon>Hexapoda</taxon>
        <taxon>Insecta</taxon>
        <taxon>Pterygota</taxon>
        <taxon>Neoptera</taxon>
        <taxon>Endopterygota</taxon>
        <taxon>Lepidoptera</taxon>
        <taxon>Glossata</taxon>
        <taxon>Ditrysia</taxon>
        <taxon>Bombycoidea</taxon>
        <taxon>Lasiocampidae</taxon>
        <taxon>Dendrolimus</taxon>
    </lineage>
</organism>
<evidence type="ECO:0000313" key="1">
    <source>
        <dbReference type="EMBL" id="KAJ0175894.1"/>
    </source>
</evidence>
<gene>
    <name evidence="1" type="ORF">K1T71_009053</name>
</gene>
<sequence>MEPNTSTLRLQQLRCHCMYTILLIRYDIDCMRVRLAARGAVDRRPPPPAAPLGRSSPAAPQGAGKRRDERSMKASERGLLSAAISHHLIAAPVRD</sequence>
<comment type="caution">
    <text evidence="1">The sequence shown here is derived from an EMBL/GenBank/DDBJ whole genome shotgun (WGS) entry which is preliminary data.</text>
</comment>
<reference evidence="1 2" key="1">
    <citation type="journal article" date="2021" name="Front. Genet.">
        <title>Chromosome-Level Genome Assembly Reveals Significant Gene Expansion in the Toll and IMD Signaling Pathways of Dendrolimus kikuchii.</title>
        <authorList>
            <person name="Zhou J."/>
            <person name="Wu P."/>
            <person name="Xiong Z."/>
            <person name="Liu N."/>
            <person name="Zhao N."/>
            <person name="Ji M."/>
            <person name="Qiu Y."/>
            <person name="Yang B."/>
        </authorList>
    </citation>
    <scope>NUCLEOTIDE SEQUENCE [LARGE SCALE GENOMIC DNA]</scope>
    <source>
        <strain evidence="1">Ann1</strain>
    </source>
</reference>
<proteinExistence type="predicted"/>
<dbReference type="EMBL" id="CM034401">
    <property type="protein sequence ID" value="KAJ0175894.1"/>
    <property type="molecule type" value="Genomic_DNA"/>
</dbReference>
<dbReference type="Proteomes" id="UP000824533">
    <property type="component" value="Linkage Group LG15"/>
</dbReference>
<name>A0ACC1CW11_9NEOP</name>
<evidence type="ECO:0000313" key="2">
    <source>
        <dbReference type="Proteomes" id="UP000824533"/>
    </source>
</evidence>
<protein>
    <submittedName>
        <fullName evidence="1">Uncharacterized protein</fullName>
    </submittedName>
</protein>
<keyword evidence="2" id="KW-1185">Reference proteome</keyword>